<comment type="caution">
    <text evidence="5">The sequence shown here is derived from an EMBL/GenBank/DDBJ whole genome shotgun (WGS) entry which is preliminary data.</text>
</comment>
<accession>A0AAP0E8U1</accession>
<evidence type="ECO:0000256" key="3">
    <source>
        <dbReference type="SAM" id="SignalP"/>
    </source>
</evidence>
<organism evidence="5 6">
    <name type="scientific">Stephania japonica</name>
    <dbReference type="NCBI Taxonomy" id="461633"/>
    <lineage>
        <taxon>Eukaryota</taxon>
        <taxon>Viridiplantae</taxon>
        <taxon>Streptophyta</taxon>
        <taxon>Embryophyta</taxon>
        <taxon>Tracheophyta</taxon>
        <taxon>Spermatophyta</taxon>
        <taxon>Magnoliopsida</taxon>
        <taxon>Ranunculales</taxon>
        <taxon>Menispermaceae</taxon>
        <taxon>Menispermoideae</taxon>
        <taxon>Cissampelideae</taxon>
        <taxon>Stephania</taxon>
    </lineage>
</organism>
<keyword evidence="1" id="KW-0646">Protease inhibitor</keyword>
<dbReference type="InterPro" id="IPR046350">
    <property type="entry name" value="Cystatin_sf"/>
</dbReference>
<dbReference type="EMBL" id="JBBNAE010000011">
    <property type="protein sequence ID" value="KAK9084683.1"/>
    <property type="molecule type" value="Genomic_DNA"/>
</dbReference>
<evidence type="ECO:0000313" key="5">
    <source>
        <dbReference type="EMBL" id="KAK9084683.1"/>
    </source>
</evidence>
<dbReference type="InterPro" id="IPR000010">
    <property type="entry name" value="Cystatin_dom"/>
</dbReference>
<dbReference type="PANTHER" id="PTHR47364:SF2">
    <property type="entry name" value="CYSTEINE PROTEINASE INHIBITOR 5"/>
    <property type="match status" value="1"/>
</dbReference>
<evidence type="ECO:0000256" key="2">
    <source>
        <dbReference type="ARBA" id="ARBA00022704"/>
    </source>
</evidence>
<keyword evidence="6" id="KW-1185">Reference proteome</keyword>
<dbReference type="CDD" id="cd00042">
    <property type="entry name" value="CY"/>
    <property type="match status" value="1"/>
</dbReference>
<proteinExistence type="predicted"/>
<dbReference type="SUPFAM" id="SSF54403">
    <property type="entry name" value="Cystatin/monellin"/>
    <property type="match status" value="1"/>
</dbReference>
<feature type="chain" id="PRO_5042835976" description="Cystatin domain-containing protein" evidence="3">
    <location>
        <begin position="21"/>
        <end position="118"/>
    </location>
</feature>
<dbReference type="GO" id="GO:0004869">
    <property type="term" value="F:cysteine-type endopeptidase inhibitor activity"/>
    <property type="evidence" value="ECO:0007669"/>
    <property type="project" value="UniProtKB-KW"/>
</dbReference>
<feature type="domain" description="Cystatin" evidence="4">
    <location>
        <begin position="26"/>
        <end position="116"/>
    </location>
</feature>
<keyword evidence="3" id="KW-0732">Signal</keyword>
<evidence type="ECO:0000259" key="4">
    <source>
        <dbReference type="SMART" id="SM00043"/>
    </source>
</evidence>
<sequence>MRSQYLSLLFLLFVVVGVVCVVVDAQWTGKWTPVDPKSAHVVEMAKFAVDAHNKQAHTDLKFVGVLKAETQVVFGNNYRMTLEATDGVGGAAKKYEAIVWEKAWEKFLGLIAFRKTWD</sequence>
<keyword evidence="2" id="KW-0789">Thiol protease inhibitor</keyword>
<protein>
    <recommendedName>
        <fullName evidence="4">Cystatin domain-containing protein</fullName>
    </recommendedName>
</protein>
<dbReference type="SMART" id="SM00043">
    <property type="entry name" value="CY"/>
    <property type="match status" value="1"/>
</dbReference>
<gene>
    <name evidence="5" type="ORF">Sjap_025094</name>
</gene>
<dbReference type="PANTHER" id="PTHR47364">
    <property type="entry name" value="CYSTEINE PROTEINASE INHIBITOR 5"/>
    <property type="match status" value="1"/>
</dbReference>
<evidence type="ECO:0000313" key="6">
    <source>
        <dbReference type="Proteomes" id="UP001417504"/>
    </source>
</evidence>
<evidence type="ECO:0000256" key="1">
    <source>
        <dbReference type="ARBA" id="ARBA00022690"/>
    </source>
</evidence>
<dbReference type="Gene3D" id="3.10.450.10">
    <property type="match status" value="1"/>
</dbReference>
<feature type="signal peptide" evidence="3">
    <location>
        <begin position="1"/>
        <end position="20"/>
    </location>
</feature>
<reference evidence="5 6" key="1">
    <citation type="submission" date="2024-01" db="EMBL/GenBank/DDBJ databases">
        <title>Genome assemblies of Stephania.</title>
        <authorList>
            <person name="Yang L."/>
        </authorList>
    </citation>
    <scope>NUCLEOTIDE SEQUENCE [LARGE SCALE GENOMIC DNA]</scope>
    <source>
        <strain evidence="5">QJT</strain>
        <tissue evidence="5">Leaf</tissue>
    </source>
</reference>
<dbReference type="AlphaFoldDB" id="A0AAP0E8U1"/>
<dbReference type="Proteomes" id="UP001417504">
    <property type="component" value="Unassembled WGS sequence"/>
</dbReference>
<name>A0AAP0E8U1_9MAGN</name>
<dbReference type="Pfam" id="PF16845">
    <property type="entry name" value="SQAPI"/>
    <property type="match status" value="1"/>
</dbReference>